<protein>
    <submittedName>
        <fullName evidence="2">Conjugal transfer protein TrbC</fullName>
    </submittedName>
</protein>
<proteinExistence type="predicted"/>
<dbReference type="KEGG" id="sphj:BSL82_18580"/>
<keyword evidence="3" id="KW-1185">Reference proteome</keyword>
<keyword evidence="1" id="KW-0472">Membrane</keyword>
<keyword evidence="1" id="KW-0812">Transmembrane</keyword>
<feature type="transmembrane region" description="Helical" evidence="1">
    <location>
        <begin position="60"/>
        <end position="78"/>
    </location>
</feature>
<organism evidence="2 3">
    <name type="scientific">Tardibacter chloracetimidivorans</name>
    <dbReference type="NCBI Taxonomy" id="1921510"/>
    <lineage>
        <taxon>Bacteria</taxon>
        <taxon>Pseudomonadati</taxon>
        <taxon>Pseudomonadota</taxon>
        <taxon>Alphaproteobacteria</taxon>
        <taxon>Sphingomonadales</taxon>
        <taxon>Sphingomonadaceae</taxon>
        <taxon>Tardibacter</taxon>
    </lineage>
</organism>
<keyword evidence="1" id="KW-1133">Transmembrane helix</keyword>
<reference evidence="2 3" key="1">
    <citation type="submission" date="2016-11" db="EMBL/GenBank/DDBJ databases">
        <title>Complete Genome Sequence of alachlor-degrading Sphingomonas sp. strain JJ-A5.</title>
        <authorList>
            <person name="Lee H."/>
            <person name="Ka J.-O."/>
        </authorList>
    </citation>
    <scope>NUCLEOTIDE SEQUENCE [LARGE SCALE GENOMIC DNA]</scope>
    <source>
        <strain evidence="2 3">JJ-A5</strain>
        <plasmid evidence="3">phsl3</plasmid>
    </source>
</reference>
<feature type="transmembrane region" description="Helical" evidence="1">
    <location>
        <begin position="85"/>
        <end position="106"/>
    </location>
</feature>
<dbReference type="RefSeq" id="WP_006964400.1">
    <property type="nucleotide sequence ID" value="NZ_CP018224.1"/>
</dbReference>
<dbReference type="InterPro" id="IPR007039">
    <property type="entry name" value="TrbC/VirB2"/>
</dbReference>
<evidence type="ECO:0000313" key="3">
    <source>
        <dbReference type="Proteomes" id="UP000182063"/>
    </source>
</evidence>
<keyword evidence="2" id="KW-0614">Plasmid</keyword>
<accession>A0A1L4A0M6</accession>
<sequence>MTLFWNDAAARRKALIWGMLGLALVMLLLWPHAAWASDTTGGLPYESYLTKVRQSMTGTVGYTFALVGIVVAGGVLIFGGDLNGFVRTLLLIVLVASMLVGANSVLSSITGGGAVITGTASPALAG</sequence>
<dbReference type="Pfam" id="PF04956">
    <property type="entry name" value="TrbC"/>
    <property type="match status" value="1"/>
</dbReference>
<dbReference type="EMBL" id="CP018224">
    <property type="protein sequence ID" value="API61448.1"/>
    <property type="molecule type" value="Genomic_DNA"/>
</dbReference>
<dbReference type="AlphaFoldDB" id="A0A1L4A0M6"/>
<geneLocation type="plasmid" evidence="3">
    <name>phsl3</name>
</geneLocation>
<dbReference type="OrthoDB" id="7585248at2"/>
<name>A0A1L4A0M6_9SPHN</name>
<gene>
    <name evidence="2" type="ORF">BSL82_18580</name>
</gene>
<evidence type="ECO:0000256" key="1">
    <source>
        <dbReference type="SAM" id="Phobius"/>
    </source>
</evidence>
<evidence type="ECO:0000313" key="2">
    <source>
        <dbReference type="EMBL" id="API61448.1"/>
    </source>
</evidence>
<dbReference type="Proteomes" id="UP000182063">
    <property type="component" value="Plasmid pHSL3"/>
</dbReference>